<keyword evidence="8" id="KW-0676">Redox-active center</keyword>
<dbReference type="Pfam" id="PF13848">
    <property type="entry name" value="Thioredoxin_6"/>
    <property type="match status" value="1"/>
</dbReference>
<feature type="domain" description="Thioredoxin" evidence="10">
    <location>
        <begin position="344"/>
        <end position="485"/>
    </location>
</feature>
<keyword evidence="12" id="KW-1185">Reference proteome</keyword>
<evidence type="ECO:0000256" key="7">
    <source>
        <dbReference type="ARBA" id="ARBA00023235"/>
    </source>
</evidence>
<dbReference type="SUPFAM" id="SSF52833">
    <property type="entry name" value="Thioredoxin-like"/>
    <property type="match status" value="3"/>
</dbReference>
<evidence type="ECO:0000256" key="2">
    <source>
        <dbReference type="ARBA" id="ARBA00004319"/>
    </source>
</evidence>
<keyword evidence="9" id="KW-0732">Signal</keyword>
<evidence type="ECO:0000256" key="8">
    <source>
        <dbReference type="ARBA" id="ARBA00023284"/>
    </source>
</evidence>
<dbReference type="GO" id="GO:0006457">
    <property type="term" value="P:protein folding"/>
    <property type="evidence" value="ECO:0007669"/>
    <property type="project" value="TreeGrafter"/>
</dbReference>
<evidence type="ECO:0000313" key="11">
    <source>
        <dbReference type="EMBL" id="CBY13112.1"/>
    </source>
</evidence>
<organism evidence="11">
    <name type="scientific">Oikopleura dioica</name>
    <name type="common">Tunicate</name>
    <dbReference type="NCBI Taxonomy" id="34765"/>
    <lineage>
        <taxon>Eukaryota</taxon>
        <taxon>Metazoa</taxon>
        <taxon>Chordata</taxon>
        <taxon>Tunicata</taxon>
        <taxon>Appendicularia</taxon>
        <taxon>Copelata</taxon>
        <taxon>Oikopleuridae</taxon>
        <taxon>Oikopleura</taxon>
    </lineage>
</organism>
<sequence>MNLRSFLLLLNGVFADLLEVDNYSFPRLLENERVLVTFHAPWCSKCAKFLPELRKAEKVLSKETPPMKLALVDCTVDEHVELCKAEGVKGYPHVVLYVDGKNSGDNPSHLRSDEDVKKFMRRKFSFASHQIRSKADLELFTAHPDGGVIGIFPEKDESTGDFFSRSFHKIVGALVDDYRFAHVTDRELAAKLFADKKRPDGLWNNIVLHRPSYFNSPFEDSYVVFDGDKLTAGLIRTFVKDHQVGLCPILTVDQFHATRPPMVMFYFHFDIQKGTSSKNWLTLAGLDKQVALEYDDFQFGIGNAEDFKDLLDDSLGGKPGRVPKILNLNIFGEICDEDGVCDMLPDGSNVRSFIQQYQNNELKFYVKAKSPVSNDQPVKIVTGNTFKSLVLDEETDVLVEFYAPWCGHCKTLEPVWEELAEKLAEDEKLVIAKMDATLNHPPKYFKYSGFPTIFWAGRGAKDQPEQYKGSRNLDGFLQALVNESDNRGTASVRKYDKLKNR</sequence>
<evidence type="ECO:0000259" key="10">
    <source>
        <dbReference type="PROSITE" id="PS51352"/>
    </source>
</evidence>
<evidence type="ECO:0000256" key="1">
    <source>
        <dbReference type="ARBA" id="ARBA00001182"/>
    </source>
</evidence>
<comment type="similarity">
    <text evidence="3">Belongs to the protein disulfide isomerase family.</text>
</comment>
<dbReference type="PANTHER" id="PTHR18929">
    <property type="entry name" value="PROTEIN DISULFIDE ISOMERASE"/>
    <property type="match status" value="1"/>
</dbReference>
<dbReference type="GO" id="GO:0005788">
    <property type="term" value="C:endoplasmic reticulum lumen"/>
    <property type="evidence" value="ECO:0007669"/>
    <property type="project" value="UniProtKB-SubCell"/>
</dbReference>
<dbReference type="EC" id="5.3.4.1" evidence="4"/>
<evidence type="ECO:0000313" key="12">
    <source>
        <dbReference type="Proteomes" id="UP000001307"/>
    </source>
</evidence>
<comment type="catalytic activity">
    <reaction evidence="1">
        <text>Catalyzes the rearrangement of -S-S- bonds in proteins.</text>
        <dbReference type="EC" id="5.3.4.1"/>
    </reaction>
</comment>
<dbReference type="PANTHER" id="PTHR18929:SF132">
    <property type="entry name" value="PROTEIN DISULFIDE-ISOMERASE A3"/>
    <property type="match status" value="1"/>
</dbReference>
<evidence type="ECO:0000256" key="4">
    <source>
        <dbReference type="ARBA" id="ARBA00012723"/>
    </source>
</evidence>
<dbReference type="PROSITE" id="PS00194">
    <property type="entry name" value="THIOREDOXIN_1"/>
    <property type="match status" value="1"/>
</dbReference>
<evidence type="ECO:0000256" key="3">
    <source>
        <dbReference type="ARBA" id="ARBA00006347"/>
    </source>
</evidence>
<evidence type="ECO:0000256" key="5">
    <source>
        <dbReference type="ARBA" id="ARBA00022313"/>
    </source>
</evidence>
<feature type="domain" description="Thioredoxin" evidence="10">
    <location>
        <begin position="1"/>
        <end position="125"/>
    </location>
</feature>
<dbReference type="Pfam" id="PF00085">
    <property type="entry name" value="Thioredoxin"/>
    <property type="match status" value="2"/>
</dbReference>
<dbReference type="GO" id="GO:0034976">
    <property type="term" value="P:response to endoplasmic reticulum stress"/>
    <property type="evidence" value="ECO:0007669"/>
    <property type="project" value="TreeGrafter"/>
</dbReference>
<dbReference type="GO" id="GO:0003756">
    <property type="term" value="F:protein disulfide isomerase activity"/>
    <property type="evidence" value="ECO:0007669"/>
    <property type="project" value="UniProtKB-EC"/>
</dbReference>
<dbReference type="Proteomes" id="UP000001307">
    <property type="component" value="Unassembled WGS sequence"/>
</dbReference>
<feature type="chain" id="PRO_5012338885" description="Protein disulfide-isomerase A3" evidence="9">
    <location>
        <begin position="16"/>
        <end position="501"/>
    </location>
</feature>
<keyword evidence="6" id="KW-0256">Endoplasmic reticulum</keyword>
<dbReference type="InterPro" id="IPR036249">
    <property type="entry name" value="Thioredoxin-like_sf"/>
</dbReference>
<dbReference type="InterPro" id="IPR013766">
    <property type="entry name" value="Thioredoxin_domain"/>
</dbReference>
<dbReference type="Gene3D" id="3.40.30.10">
    <property type="entry name" value="Glutaredoxin"/>
    <property type="match status" value="3"/>
</dbReference>
<comment type="subcellular location">
    <subcellularLocation>
        <location evidence="2">Endoplasmic reticulum lumen</location>
    </subcellularLocation>
</comment>
<dbReference type="PROSITE" id="PS51352">
    <property type="entry name" value="THIOREDOXIN_2"/>
    <property type="match status" value="2"/>
</dbReference>
<dbReference type="CDD" id="cd02995">
    <property type="entry name" value="PDI_a_PDI_a'_C"/>
    <property type="match status" value="1"/>
</dbReference>
<dbReference type="OrthoDB" id="427280at2759"/>
<evidence type="ECO:0000256" key="9">
    <source>
        <dbReference type="SAM" id="SignalP"/>
    </source>
</evidence>
<dbReference type="AlphaFoldDB" id="E4XTQ0"/>
<protein>
    <recommendedName>
        <fullName evidence="5">Protein disulfide-isomerase A3</fullName>
        <ecNumber evidence="4">5.3.4.1</ecNumber>
    </recommendedName>
</protein>
<keyword evidence="7" id="KW-0413">Isomerase</keyword>
<dbReference type="EMBL" id="FN653161">
    <property type="protein sequence ID" value="CBY13112.1"/>
    <property type="molecule type" value="Genomic_DNA"/>
</dbReference>
<accession>E4XTQ0</accession>
<reference evidence="11" key="1">
    <citation type="journal article" date="2010" name="Science">
        <title>Plasticity of animal genome architecture unmasked by rapid evolution of a pelagic tunicate.</title>
        <authorList>
            <person name="Denoeud F."/>
            <person name="Henriet S."/>
            <person name="Mungpakdee S."/>
            <person name="Aury J.M."/>
            <person name="Da Silva C."/>
            <person name="Brinkmann H."/>
            <person name="Mikhaleva J."/>
            <person name="Olsen L.C."/>
            <person name="Jubin C."/>
            <person name="Canestro C."/>
            <person name="Bouquet J.M."/>
            <person name="Danks G."/>
            <person name="Poulain J."/>
            <person name="Campsteijn C."/>
            <person name="Adamski M."/>
            <person name="Cross I."/>
            <person name="Yadetie F."/>
            <person name="Muffato M."/>
            <person name="Louis A."/>
            <person name="Butcher S."/>
            <person name="Tsagkogeorga G."/>
            <person name="Konrad A."/>
            <person name="Singh S."/>
            <person name="Jensen M.F."/>
            <person name="Cong E.H."/>
            <person name="Eikeseth-Otteraa H."/>
            <person name="Noel B."/>
            <person name="Anthouard V."/>
            <person name="Porcel B.M."/>
            <person name="Kachouri-Lafond R."/>
            <person name="Nishino A."/>
            <person name="Ugolini M."/>
            <person name="Chourrout P."/>
            <person name="Nishida H."/>
            <person name="Aasland R."/>
            <person name="Huzurbazar S."/>
            <person name="Westhof E."/>
            <person name="Delsuc F."/>
            <person name="Lehrach H."/>
            <person name="Reinhardt R."/>
            <person name="Weissenbach J."/>
            <person name="Roy S.W."/>
            <person name="Artiguenave F."/>
            <person name="Postlethwait J.H."/>
            <person name="Manak J.R."/>
            <person name="Thompson E.M."/>
            <person name="Jaillon O."/>
            <person name="Du Pasquier L."/>
            <person name="Boudinot P."/>
            <person name="Liberles D.A."/>
            <person name="Volff J.N."/>
            <person name="Philippe H."/>
            <person name="Lenhard B."/>
            <person name="Roest Crollius H."/>
            <person name="Wincker P."/>
            <person name="Chourrout D."/>
        </authorList>
    </citation>
    <scope>NUCLEOTIDE SEQUENCE [LARGE SCALE GENOMIC DNA]</scope>
</reference>
<gene>
    <name evidence="11" type="ORF">GSOID_T00003858001</name>
</gene>
<feature type="signal peptide" evidence="9">
    <location>
        <begin position="1"/>
        <end position="15"/>
    </location>
</feature>
<proteinExistence type="inferred from homology"/>
<evidence type="ECO:0000256" key="6">
    <source>
        <dbReference type="ARBA" id="ARBA00022824"/>
    </source>
</evidence>
<dbReference type="InterPro" id="IPR017937">
    <property type="entry name" value="Thioredoxin_CS"/>
</dbReference>
<name>E4XTQ0_OIKDI</name>
<dbReference type="InParanoid" id="E4XTQ0"/>